<feature type="transmembrane region" description="Helical" evidence="1">
    <location>
        <begin position="68"/>
        <end position="88"/>
    </location>
</feature>
<protein>
    <submittedName>
        <fullName evidence="2">Uncharacterized protein</fullName>
    </submittedName>
</protein>
<name>A0A544VQW0_9MYCO</name>
<keyword evidence="3" id="KW-1185">Reference proteome</keyword>
<keyword evidence="1" id="KW-1133">Transmembrane helix</keyword>
<comment type="caution">
    <text evidence="2">The sequence shown here is derived from an EMBL/GenBank/DDBJ whole genome shotgun (WGS) entry which is preliminary data.</text>
</comment>
<organism evidence="2 3">
    <name type="scientific">Mycolicibacterium hodleri</name>
    <dbReference type="NCBI Taxonomy" id="49897"/>
    <lineage>
        <taxon>Bacteria</taxon>
        <taxon>Bacillati</taxon>
        <taxon>Actinomycetota</taxon>
        <taxon>Actinomycetes</taxon>
        <taxon>Mycobacteriales</taxon>
        <taxon>Mycobacteriaceae</taxon>
        <taxon>Mycolicibacterium</taxon>
    </lineage>
</organism>
<evidence type="ECO:0000313" key="3">
    <source>
        <dbReference type="Proteomes" id="UP000315759"/>
    </source>
</evidence>
<proteinExistence type="predicted"/>
<dbReference type="AlphaFoldDB" id="A0A544VQW0"/>
<dbReference type="InterPro" id="IPR035166">
    <property type="entry name" value="DUF5336"/>
</dbReference>
<accession>A0A544VQW0</accession>
<evidence type="ECO:0000313" key="2">
    <source>
        <dbReference type="EMBL" id="TQR82373.1"/>
    </source>
</evidence>
<gene>
    <name evidence="2" type="ORF">D8S82_32455</name>
</gene>
<feature type="transmembrane region" description="Helical" evidence="1">
    <location>
        <begin position="44"/>
        <end position="61"/>
    </location>
</feature>
<evidence type="ECO:0000256" key="1">
    <source>
        <dbReference type="SAM" id="Phobius"/>
    </source>
</evidence>
<sequence length="246" mass="25050">MNQGADVVGRDGNGTVQRSLWALTGVLGLTAWAVDLAATATAGFAVPLAVLASAVAAVGLVPGQAVRGWLVVAVAVTAFTATTTTTVAAGGAAWGLIVVDVLVALQVVVAVLALLLESRVSPVTQSAPEGDYAAYAEYVRAYREYALQYESQWRDQYSAAGAAEAAGEARGDVAGTALGDEDAWADLQAKYARYAPAVVPSERTVRRAEGGDTAPAGMPEIDRMEGYRQAGGQVSPGSAPTASGAH</sequence>
<feature type="transmembrane region" description="Helical" evidence="1">
    <location>
        <begin position="94"/>
        <end position="116"/>
    </location>
</feature>
<keyword evidence="1" id="KW-0472">Membrane</keyword>
<reference evidence="2 3" key="1">
    <citation type="submission" date="2018-10" db="EMBL/GenBank/DDBJ databases">
        <title>Draft genome of Mycobacterium hodleri strain B.</title>
        <authorList>
            <person name="Amande T.J."/>
            <person name="Mcgenity T.J."/>
        </authorList>
    </citation>
    <scope>NUCLEOTIDE SEQUENCE [LARGE SCALE GENOMIC DNA]</scope>
    <source>
        <strain evidence="2 3">B</strain>
    </source>
</reference>
<dbReference type="EMBL" id="VIFX01000078">
    <property type="protein sequence ID" value="TQR82373.1"/>
    <property type="molecule type" value="Genomic_DNA"/>
</dbReference>
<keyword evidence="1" id="KW-0812">Transmembrane</keyword>
<dbReference type="RefSeq" id="WP_142556024.1">
    <property type="nucleotide sequence ID" value="NZ_VIFX01000078.1"/>
</dbReference>
<dbReference type="Pfam" id="PF17270">
    <property type="entry name" value="DUF5336"/>
    <property type="match status" value="1"/>
</dbReference>
<dbReference type="Proteomes" id="UP000315759">
    <property type="component" value="Unassembled WGS sequence"/>
</dbReference>